<evidence type="ECO:0000313" key="1">
    <source>
        <dbReference type="EMBL" id="KAJ0183178.1"/>
    </source>
</evidence>
<comment type="caution">
    <text evidence="1">The sequence shown here is derived from an EMBL/GenBank/DDBJ whole genome shotgun (WGS) entry which is preliminary data.</text>
</comment>
<keyword evidence="2" id="KW-1185">Reference proteome</keyword>
<sequence>MVEEVFLRYGVPRRIISDNEVQFISEVMQQVRNSFSITQVLTPKYHPQANPVERKNRDLKPQLAILVQRVHKKWDVHLPAIRFAMNSAVTSSTGYSTAYLTFGREIRAPADVVADMRNIVQNDNVVTAVTPYLRRISNALFQAREVQERRRRPAPNYTTGDLVLLKTQGSNDTLPGQTPKLIPKRDGPYRITGVSSPTTYILESVSNGRVLGKYHVSQLSPFVGDIRLPLNEKLKRGRS</sequence>
<reference evidence="1 2" key="1">
    <citation type="journal article" date="2021" name="Front. Genet.">
        <title>Chromosome-Level Genome Assembly Reveals Significant Gene Expansion in the Toll and IMD Signaling Pathways of Dendrolimus kikuchii.</title>
        <authorList>
            <person name="Zhou J."/>
            <person name="Wu P."/>
            <person name="Xiong Z."/>
            <person name="Liu N."/>
            <person name="Zhao N."/>
            <person name="Ji M."/>
            <person name="Qiu Y."/>
            <person name="Yang B."/>
        </authorList>
    </citation>
    <scope>NUCLEOTIDE SEQUENCE [LARGE SCALE GENOMIC DNA]</scope>
    <source>
        <strain evidence="1">Ann1</strain>
    </source>
</reference>
<dbReference type="Proteomes" id="UP000824533">
    <property type="component" value="Linkage Group LG02"/>
</dbReference>
<proteinExistence type="predicted"/>
<accession>A0ACC1DHQ7</accession>
<name>A0ACC1DHQ7_9NEOP</name>
<organism evidence="1 2">
    <name type="scientific">Dendrolimus kikuchii</name>
    <dbReference type="NCBI Taxonomy" id="765133"/>
    <lineage>
        <taxon>Eukaryota</taxon>
        <taxon>Metazoa</taxon>
        <taxon>Ecdysozoa</taxon>
        <taxon>Arthropoda</taxon>
        <taxon>Hexapoda</taxon>
        <taxon>Insecta</taxon>
        <taxon>Pterygota</taxon>
        <taxon>Neoptera</taxon>
        <taxon>Endopterygota</taxon>
        <taxon>Lepidoptera</taxon>
        <taxon>Glossata</taxon>
        <taxon>Ditrysia</taxon>
        <taxon>Bombycoidea</taxon>
        <taxon>Lasiocampidae</taxon>
        <taxon>Dendrolimus</taxon>
    </lineage>
</organism>
<dbReference type="EMBL" id="CM034388">
    <property type="protein sequence ID" value="KAJ0183178.1"/>
    <property type="molecule type" value="Genomic_DNA"/>
</dbReference>
<evidence type="ECO:0000313" key="2">
    <source>
        <dbReference type="Proteomes" id="UP000824533"/>
    </source>
</evidence>
<gene>
    <name evidence="1" type="ORF">K1T71_001154</name>
</gene>
<protein>
    <submittedName>
        <fullName evidence="1">Uncharacterized protein</fullName>
    </submittedName>
</protein>